<dbReference type="OrthoDB" id="9815525at2"/>
<dbReference type="InterPro" id="IPR010290">
    <property type="entry name" value="TM_effector"/>
</dbReference>
<dbReference type="InterPro" id="IPR036259">
    <property type="entry name" value="MFS_trans_sf"/>
</dbReference>
<evidence type="ECO:0000313" key="10">
    <source>
        <dbReference type="Proteomes" id="UP000286716"/>
    </source>
</evidence>
<feature type="transmembrane region" description="Helical" evidence="7">
    <location>
        <begin position="56"/>
        <end position="74"/>
    </location>
</feature>
<evidence type="ECO:0000256" key="1">
    <source>
        <dbReference type="ARBA" id="ARBA00004651"/>
    </source>
</evidence>
<name>A0A428X608_AMYBA</name>
<dbReference type="RefSeq" id="WP_020646322.1">
    <property type="nucleotide sequence ID" value="NZ_QHHU01000001.1"/>
</dbReference>
<evidence type="ECO:0000256" key="6">
    <source>
        <dbReference type="ARBA" id="ARBA00023136"/>
    </source>
</evidence>
<evidence type="ECO:0000256" key="4">
    <source>
        <dbReference type="ARBA" id="ARBA00022692"/>
    </source>
</evidence>
<feature type="transmembrane region" description="Helical" evidence="7">
    <location>
        <begin position="150"/>
        <end position="169"/>
    </location>
</feature>
<feature type="transmembrane region" description="Helical" evidence="7">
    <location>
        <begin position="322"/>
        <end position="345"/>
    </location>
</feature>
<feature type="transmembrane region" description="Helical" evidence="7">
    <location>
        <begin position="265"/>
        <end position="286"/>
    </location>
</feature>
<keyword evidence="5 7" id="KW-1133">Transmembrane helix</keyword>
<dbReference type="Gene3D" id="1.20.1250.20">
    <property type="entry name" value="MFS general substrate transporter like domains"/>
    <property type="match status" value="1"/>
</dbReference>
<dbReference type="InterPro" id="IPR020846">
    <property type="entry name" value="MFS_dom"/>
</dbReference>
<organism evidence="9 10">
    <name type="scientific">Amycolatopsis balhimycina DSM 5908</name>
    <dbReference type="NCBI Taxonomy" id="1081091"/>
    <lineage>
        <taxon>Bacteria</taxon>
        <taxon>Bacillati</taxon>
        <taxon>Actinomycetota</taxon>
        <taxon>Actinomycetes</taxon>
        <taxon>Pseudonocardiales</taxon>
        <taxon>Pseudonocardiaceae</taxon>
        <taxon>Amycolatopsis</taxon>
    </lineage>
</organism>
<feature type="transmembrane region" description="Helical" evidence="7">
    <location>
        <begin position="366"/>
        <end position="383"/>
    </location>
</feature>
<keyword evidence="3" id="KW-1003">Cell membrane</keyword>
<feature type="transmembrane region" description="Helical" evidence="7">
    <location>
        <begin position="298"/>
        <end position="316"/>
    </location>
</feature>
<comment type="subcellular location">
    <subcellularLocation>
        <location evidence="1">Cell membrane</location>
        <topology evidence="1">Multi-pass membrane protein</topology>
    </subcellularLocation>
</comment>
<feature type="transmembrane region" description="Helical" evidence="7">
    <location>
        <begin position="234"/>
        <end position="259"/>
    </location>
</feature>
<feature type="transmembrane region" description="Helical" evidence="7">
    <location>
        <begin position="22"/>
        <end position="44"/>
    </location>
</feature>
<dbReference type="EMBL" id="QHHU01000001">
    <property type="protein sequence ID" value="RSM50758.1"/>
    <property type="molecule type" value="Genomic_DNA"/>
</dbReference>
<evidence type="ECO:0000256" key="2">
    <source>
        <dbReference type="ARBA" id="ARBA00022448"/>
    </source>
</evidence>
<feature type="domain" description="Major facilitator superfamily (MFS) profile" evidence="8">
    <location>
        <begin position="232"/>
        <end position="416"/>
    </location>
</feature>
<sequence length="416" mass="42943">MTGASPEASTSAGLRGHRAFRFLWTADAASQLGTAAATALVPLLAATTLGATPLQMGLLTAAETVALLVIGLPAGAWIDRTRRRRAVLVGADLVRALLFFGLPVAGWTGVLDFGQLLVTAVLVGVATVFFDAAYQAYLPVVIGLENLETGYARLQITLSVAAAAGPGIGGVLTRVIGAASGLLLTGAGYLASAALLSRVRAVVPPIPPRPREVRLRTEIAEGLRYIAGHRQLRLLAVASSVAAFFTAGFMSMEVLFFTHDLHLDAAGAGVLLALSGVGSVIGAATTGRWTRRLGAARANWLVPVLTWPPHLLLPLAQPGPIGLVLAATGIVIHAAGGTTYNVIVMTRRQHLTPDALRGRVHTSMRVLIWGTMPLGALAAGVFAESVGTRATLTIAVAGILIAIVPAARSARDHVAP</sequence>
<dbReference type="Proteomes" id="UP000286716">
    <property type="component" value="Unassembled WGS sequence"/>
</dbReference>
<dbReference type="CDD" id="cd06173">
    <property type="entry name" value="MFS_MefA_like"/>
    <property type="match status" value="1"/>
</dbReference>
<dbReference type="Pfam" id="PF05977">
    <property type="entry name" value="MFS_3"/>
    <property type="match status" value="1"/>
</dbReference>
<evidence type="ECO:0000256" key="5">
    <source>
        <dbReference type="ARBA" id="ARBA00022989"/>
    </source>
</evidence>
<feature type="transmembrane region" description="Helical" evidence="7">
    <location>
        <begin position="116"/>
        <end position="138"/>
    </location>
</feature>
<accession>A0A428X608</accession>
<reference evidence="9 10" key="1">
    <citation type="submission" date="2018-05" db="EMBL/GenBank/DDBJ databases">
        <title>Evolution of GPA BGCs.</title>
        <authorList>
            <person name="Waglechner N."/>
            <person name="Wright G.D."/>
        </authorList>
    </citation>
    <scope>NUCLEOTIDE SEQUENCE [LARGE SCALE GENOMIC DNA]</scope>
    <source>
        <strain evidence="9 10">DSM 5908</strain>
    </source>
</reference>
<dbReference type="SUPFAM" id="SSF103473">
    <property type="entry name" value="MFS general substrate transporter"/>
    <property type="match status" value="1"/>
</dbReference>
<keyword evidence="2" id="KW-0813">Transport</keyword>
<feature type="transmembrane region" description="Helical" evidence="7">
    <location>
        <begin position="86"/>
        <end position="110"/>
    </location>
</feature>
<proteinExistence type="predicted"/>
<dbReference type="PANTHER" id="PTHR23513:SF6">
    <property type="entry name" value="MAJOR FACILITATOR SUPERFAMILY ASSOCIATED DOMAIN-CONTAINING PROTEIN"/>
    <property type="match status" value="1"/>
</dbReference>
<evidence type="ECO:0000256" key="3">
    <source>
        <dbReference type="ARBA" id="ARBA00022475"/>
    </source>
</evidence>
<keyword evidence="6 7" id="KW-0472">Membrane</keyword>
<dbReference type="PANTHER" id="PTHR23513">
    <property type="entry name" value="INTEGRAL MEMBRANE EFFLUX PROTEIN-RELATED"/>
    <property type="match status" value="1"/>
</dbReference>
<comment type="caution">
    <text evidence="9">The sequence shown here is derived from an EMBL/GenBank/DDBJ whole genome shotgun (WGS) entry which is preliminary data.</text>
</comment>
<feature type="transmembrane region" description="Helical" evidence="7">
    <location>
        <begin position="175"/>
        <end position="196"/>
    </location>
</feature>
<evidence type="ECO:0000313" key="9">
    <source>
        <dbReference type="EMBL" id="RSM50758.1"/>
    </source>
</evidence>
<gene>
    <name evidence="9" type="ORF">DMA12_00970</name>
</gene>
<dbReference type="AlphaFoldDB" id="A0A428X608"/>
<evidence type="ECO:0000256" key="7">
    <source>
        <dbReference type="SAM" id="Phobius"/>
    </source>
</evidence>
<evidence type="ECO:0000259" key="8">
    <source>
        <dbReference type="PROSITE" id="PS50850"/>
    </source>
</evidence>
<protein>
    <submittedName>
        <fullName evidence="9">MFS transporter</fullName>
    </submittedName>
</protein>
<dbReference type="GO" id="GO:0005886">
    <property type="term" value="C:plasma membrane"/>
    <property type="evidence" value="ECO:0007669"/>
    <property type="project" value="UniProtKB-SubCell"/>
</dbReference>
<keyword evidence="10" id="KW-1185">Reference proteome</keyword>
<dbReference type="PROSITE" id="PS50850">
    <property type="entry name" value="MFS"/>
    <property type="match status" value="1"/>
</dbReference>
<keyword evidence="4 7" id="KW-0812">Transmembrane</keyword>
<feature type="transmembrane region" description="Helical" evidence="7">
    <location>
        <begin position="389"/>
        <end position="407"/>
    </location>
</feature>
<dbReference type="GO" id="GO:0022857">
    <property type="term" value="F:transmembrane transporter activity"/>
    <property type="evidence" value="ECO:0007669"/>
    <property type="project" value="InterPro"/>
</dbReference>